<dbReference type="InterPro" id="IPR050901">
    <property type="entry name" value="BP-dep_ABC_trans_perm"/>
</dbReference>
<evidence type="ECO:0000259" key="8">
    <source>
        <dbReference type="PROSITE" id="PS50928"/>
    </source>
</evidence>
<dbReference type="InterPro" id="IPR000515">
    <property type="entry name" value="MetI-like"/>
</dbReference>
<feature type="transmembrane region" description="Helical" evidence="7">
    <location>
        <begin position="97"/>
        <end position="121"/>
    </location>
</feature>
<comment type="subcellular location">
    <subcellularLocation>
        <location evidence="1">Cell membrane</location>
        <topology evidence="1">Multi-pass membrane protein</topology>
    </subcellularLocation>
</comment>
<organism evidence="9 10">
    <name type="scientific">Nocardia acididurans</name>
    <dbReference type="NCBI Taxonomy" id="2802282"/>
    <lineage>
        <taxon>Bacteria</taxon>
        <taxon>Bacillati</taxon>
        <taxon>Actinomycetota</taxon>
        <taxon>Actinomycetes</taxon>
        <taxon>Mycobacteriales</taxon>
        <taxon>Nocardiaceae</taxon>
        <taxon>Nocardia</taxon>
    </lineage>
</organism>
<feature type="transmembrane region" description="Helical" evidence="7">
    <location>
        <begin position="540"/>
        <end position="565"/>
    </location>
</feature>
<dbReference type="PANTHER" id="PTHR32243:SF24">
    <property type="entry name" value="DIACETYLCHITOBIOSE UPTAKE SYSTEM PERMEASE PROTEIN NGCG"/>
    <property type="match status" value="1"/>
</dbReference>
<feature type="transmembrane region" description="Helical" evidence="7">
    <location>
        <begin position="45"/>
        <end position="66"/>
    </location>
</feature>
<evidence type="ECO:0000313" key="10">
    <source>
        <dbReference type="Proteomes" id="UP000602198"/>
    </source>
</evidence>
<feature type="transmembrane region" description="Helical" evidence="7">
    <location>
        <begin position="370"/>
        <end position="391"/>
    </location>
</feature>
<feature type="transmembrane region" description="Helical" evidence="7">
    <location>
        <begin position="419"/>
        <end position="441"/>
    </location>
</feature>
<dbReference type="Gene3D" id="1.10.3720.10">
    <property type="entry name" value="MetI-like"/>
    <property type="match status" value="1"/>
</dbReference>
<feature type="transmembrane region" description="Helical" evidence="7">
    <location>
        <begin position="585"/>
        <end position="604"/>
    </location>
</feature>
<dbReference type="Proteomes" id="UP000602198">
    <property type="component" value="Unassembled WGS sequence"/>
</dbReference>
<reference evidence="9 10" key="1">
    <citation type="submission" date="2021-01" db="EMBL/GenBank/DDBJ databases">
        <title>WGS of actinomycetes isolated from Thailand.</title>
        <authorList>
            <person name="Thawai C."/>
        </authorList>
    </citation>
    <scope>NUCLEOTIDE SEQUENCE [LARGE SCALE GENOMIC DNA]</scope>
    <source>
        <strain evidence="9 10">LPG 2</strain>
    </source>
</reference>
<accession>A0ABS1M7N3</accession>
<evidence type="ECO:0000256" key="5">
    <source>
        <dbReference type="ARBA" id="ARBA00022989"/>
    </source>
</evidence>
<gene>
    <name evidence="9" type="ORF">JK358_19830</name>
</gene>
<proteinExistence type="predicted"/>
<evidence type="ECO:0000313" key="9">
    <source>
        <dbReference type="EMBL" id="MBL1076653.1"/>
    </source>
</evidence>
<keyword evidence="5 7" id="KW-1133">Transmembrane helix</keyword>
<feature type="transmembrane region" description="Helical" evidence="7">
    <location>
        <begin position="320"/>
        <end position="338"/>
    </location>
</feature>
<dbReference type="PANTHER" id="PTHR32243">
    <property type="entry name" value="MALTOSE TRANSPORT SYSTEM PERMEASE-RELATED"/>
    <property type="match status" value="1"/>
</dbReference>
<evidence type="ECO:0000256" key="2">
    <source>
        <dbReference type="ARBA" id="ARBA00022448"/>
    </source>
</evidence>
<keyword evidence="2" id="KW-0813">Transport</keyword>
<dbReference type="InterPro" id="IPR035906">
    <property type="entry name" value="MetI-like_sf"/>
</dbReference>
<dbReference type="PROSITE" id="PS50928">
    <property type="entry name" value="ABC_TM1"/>
    <property type="match status" value="1"/>
</dbReference>
<dbReference type="SUPFAM" id="SSF161098">
    <property type="entry name" value="MetI-like"/>
    <property type="match status" value="1"/>
</dbReference>
<keyword evidence="3" id="KW-1003">Cell membrane</keyword>
<sequence>MSTPEFDPRVFETPDLRMELATRRLSGPLVSGHHPRRWFGWAVRIPALALIAVLLVVPAGWTVWLAVAARPLVVAGCGLAVLCGIADTVLGRTRRWLSVLGVVIVSAVVLTEFGATGAWAYVRTLGWVLWGVFLVLFALLLAWMTRGPRWVWLPLILPFGISAFVSGIAFRLIFEQIAELLRLDSVGEYRWLFTVLIASAFAWTWLGALTGVWRAAVIGLEADPVQARIVYGPDTVDPPGHGWIRRRIRLLRNQIRMLHEVRKLLHPTLLMLGLIVGVAAARVFDVVLIAVPGPLQPAAESATVHWWYLTGRSGFGDGDAAAYALPLAVLVGLTAWLLQPDMRRYRRPRPSAPSMRRDPVRDRPSWWSRLWLLIVMVPLLVPIGWLLVVALRQRGGFGVEGLRWVWSDAALWRSLETTLWVSALATAVVVTAAVPVAFWLAELAPGQWISRIAVPMTVILAVMPAQIYGGPIRLLMDTWGLSHSRVPLIFVHAAAGLPIAILILRAALLAPPESPAADALHGLARPATIRRRLREMAGPAIGAVAVLEFVQVWNDFFVGLLIGGVGESPWSRLLWGEARQFHENASHLAAGALLSAILPVLLLLGTWRRWVVPGITGGVRR</sequence>
<feature type="transmembrane region" description="Helical" evidence="7">
    <location>
        <begin position="151"/>
        <end position="174"/>
    </location>
</feature>
<feature type="transmembrane region" description="Helical" evidence="7">
    <location>
        <begin position="72"/>
        <end position="90"/>
    </location>
</feature>
<keyword evidence="4 7" id="KW-0812">Transmembrane</keyword>
<dbReference type="EMBL" id="JAERRJ010000007">
    <property type="protein sequence ID" value="MBL1076653.1"/>
    <property type="molecule type" value="Genomic_DNA"/>
</dbReference>
<feature type="transmembrane region" description="Helical" evidence="7">
    <location>
        <begin position="488"/>
        <end position="508"/>
    </location>
</feature>
<evidence type="ECO:0000256" key="4">
    <source>
        <dbReference type="ARBA" id="ARBA00022692"/>
    </source>
</evidence>
<keyword evidence="10" id="KW-1185">Reference proteome</keyword>
<evidence type="ECO:0000256" key="1">
    <source>
        <dbReference type="ARBA" id="ARBA00004651"/>
    </source>
</evidence>
<feature type="transmembrane region" description="Helical" evidence="7">
    <location>
        <begin position="264"/>
        <end position="284"/>
    </location>
</feature>
<keyword evidence="6 7" id="KW-0472">Membrane</keyword>
<evidence type="ECO:0000256" key="7">
    <source>
        <dbReference type="SAM" id="Phobius"/>
    </source>
</evidence>
<comment type="caution">
    <text evidence="9">The sequence shown here is derived from an EMBL/GenBank/DDBJ whole genome shotgun (WGS) entry which is preliminary data.</text>
</comment>
<feature type="domain" description="ABC transmembrane type-1" evidence="8">
    <location>
        <begin position="415"/>
        <end position="606"/>
    </location>
</feature>
<feature type="transmembrane region" description="Helical" evidence="7">
    <location>
        <begin position="127"/>
        <end position="144"/>
    </location>
</feature>
<dbReference type="RefSeq" id="WP_201949209.1">
    <property type="nucleotide sequence ID" value="NZ_JAERRJ010000007.1"/>
</dbReference>
<evidence type="ECO:0000256" key="6">
    <source>
        <dbReference type="ARBA" id="ARBA00023136"/>
    </source>
</evidence>
<protein>
    <recommendedName>
        <fullName evidence="8">ABC transmembrane type-1 domain-containing protein</fullName>
    </recommendedName>
</protein>
<feature type="transmembrane region" description="Helical" evidence="7">
    <location>
        <begin position="189"/>
        <end position="209"/>
    </location>
</feature>
<feature type="transmembrane region" description="Helical" evidence="7">
    <location>
        <begin position="448"/>
        <end position="468"/>
    </location>
</feature>
<name>A0ABS1M7N3_9NOCA</name>
<evidence type="ECO:0000256" key="3">
    <source>
        <dbReference type="ARBA" id="ARBA00022475"/>
    </source>
</evidence>